<organism evidence="1 3">
    <name type="scientific">Adineta steineri</name>
    <dbReference type="NCBI Taxonomy" id="433720"/>
    <lineage>
        <taxon>Eukaryota</taxon>
        <taxon>Metazoa</taxon>
        <taxon>Spiralia</taxon>
        <taxon>Gnathifera</taxon>
        <taxon>Rotifera</taxon>
        <taxon>Eurotatoria</taxon>
        <taxon>Bdelloidea</taxon>
        <taxon>Adinetida</taxon>
        <taxon>Adinetidae</taxon>
        <taxon>Adineta</taxon>
    </lineage>
</organism>
<dbReference type="AlphaFoldDB" id="A0A815AD68"/>
<evidence type="ECO:0000313" key="3">
    <source>
        <dbReference type="Proteomes" id="UP000663860"/>
    </source>
</evidence>
<accession>A0A815AD68</accession>
<dbReference type="EMBL" id="CAJOBB010007228">
    <property type="protein sequence ID" value="CAF4181388.1"/>
    <property type="molecule type" value="Genomic_DNA"/>
</dbReference>
<gene>
    <name evidence="1" type="ORF">IZO911_LOCUS31514</name>
    <name evidence="2" type="ORF">KXQ929_LOCUS38969</name>
</gene>
<proteinExistence type="predicted"/>
<evidence type="ECO:0000313" key="2">
    <source>
        <dbReference type="EMBL" id="CAF4181388.1"/>
    </source>
</evidence>
<name>A0A815AD68_9BILA</name>
<dbReference type="Proteomes" id="UP000663860">
    <property type="component" value="Unassembled WGS sequence"/>
</dbReference>
<evidence type="ECO:0000313" key="1">
    <source>
        <dbReference type="EMBL" id="CAF1254128.1"/>
    </source>
</evidence>
<dbReference type="EMBL" id="CAJNOE010000520">
    <property type="protein sequence ID" value="CAF1254128.1"/>
    <property type="molecule type" value="Genomic_DNA"/>
</dbReference>
<comment type="caution">
    <text evidence="1">The sequence shown here is derived from an EMBL/GenBank/DDBJ whole genome shotgun (WGS) entry which is preliminary data.</text>
</comment>
<protein>
    <submittedName>
        <fullName evidence="1">Uncharacterized protein</fullName>
    </submittedName>
</protein>
<sequence>MIIACQAISIEVNVNLNIDDIKFRTYLSQTILTNEYTVPNCVIQYMTQDIETVSISIDMQCLEKKLDMMLDIWLSTRYRMIVEPQSVFYIRVSSPL</sequence>
<dbReference type="Proteomes" id="UP000663868">
    <property type="component" value="Unassembled WGS sequence"/>
</dbReference>
<reference evidence="1" key="1">
    <citation type="submission" date="2021-02" db="EMBL/GenBank/DDBJ databases">
        <authorList>
            <person name="Nowell W R."/>
        </authorList>
    </citation>
    <scope>NUCLEOTIDE SEQUENCE</scope>
</reference>